<keyword evidence="2" id="KW-1185">Reference proteome</keyword>
<dbReference type="EMBL" id="KZ852066">
    <property type="protein sequence ID" value="RDH29653.1"/>
    <property type="molecule type" value="Genomic_DNA"/>
</dbReference>
<dbReference type="GeneID" id="38135880"/>
<reference evidence="1 2" key="1">
    <citation type="submission" date="2018-07" db="EMBL/GenBank/DDBJ databases">
        <title>The genomes of Aspergillus section Nigri reveals drivers in fungal speciation.</title>
        <authorList>
            <consortium name="DOE Joint Genome Institute"/>
            <person name="Vesth T.C."/>
            <person name="Nybo J."/>
            <person name="Theobald S."/>
            <person name="Brandl J."/>
            <person name="Frisvad J.C."/>
            <person name="Nielsen K.F."/>
            <person name="Lyhne E.K."/>
            <person name="Kogle M.E."/>
            <person name="Kuo A."/>
            <person name="Riley R."/>
            <person name="Clum A."/>
            <person name="Nolan M."/>
            <person name="Lipzen A."/>
            <person name="Salamov A."/>
            <person name="Henrissat B."/>
            <person name="Wiebenga A."/>
            <person name="De vries R.P."/>
            <person name="Grigoriev I.V."/>
            <person name="Mortensen U.H."/>
            <person name="Andersen M.R."/>
            <person name="Baker S.E."/>
        </authorList>
    </citation>
    <scope>NUCLEOTIDE SEQUENCE [LARGE SCALE GENOMIC DNA]</scope>
    <source>
        <strain evidence="1 2">CBS 139.54b</strain>
    </source>
</reference>
<gene>
    <name evidence="1" type="ORF">BDQ94DRAFT_150168</name>
</gene>
<accession>A0A3F3PS12</accession>
<organism evidence="1 2">
    <name type="scientific">Aspergillus welwitschiae</name>
    <dbReference type="NCBI Taxonomy" id="1341132"/>
    <lineage>
        <taxon>Eukaryota</taxon>
        <taxon>Fungi</taxon>
        <taxon>Dikarya</taxon>
        <taxon>Ascomycota</taxon>
        <taxon>Pezizomycotina</taxon>
        <taxon>Eurotiomycetes</taxon>
        <taxon>Eurotiomycetidae</taxon>
        <taxon>Eurotiales</taxon>
        <taxon>Aspergillaceae</taxon>
        <taxon>Aspergillus</taxon>
        <taxon>Aspergillus subgen. Circumdati</taxon>
    </lineage>
</organism>
<dbReference type="RefSeq" id="XP_026622675.1">
    <property type="nucleotide sequence ID" value="XM_026767524.1"/>
</dbReference>
<evidence type="ECO:0000313" key="1">
    <source>
        <dbReference type="EMBL" id="RDH29653.1"/>
    </source>
</evidence>
<name>A0A3F3PS12_9EURO</name>
<sequence length="52" mass="6263">MKSAYIRKRSMPRRGYYGYYCCIMKLSCCAHFIYCCRQIDSNKTTHQSRPDQ</sequence>
<proteinExistence type="predicted"/>
<evidence type="ECO:0000313" key="2">
    <source>
        <dbReference type="Proteomes" id="UP000253729"/>
    </source>
</evidence>
<dbReference type="Proteomes" id="UP000253729">
    <property type="component" value="Unassembled WGS sequence"/>
</dbReference>
<protein>
    <submittedName>
        <fullName evidence="1">Uncharacterized protein</fullName>
    </submittedName>
</protein>
<dbReference type="AlphaFoldDB" id="A0A3F3PS12"/>